<proteinExistence type="predicted"/>
<dbReference type="Pfam" id="PF04525">
    <property type="entry name" value="LOR"/>
    <property type="match status" value="1"/>
</dbReference>
<organism evidence="1 2">
    <name type="scientific">Gordoniibacillus kamchatkensis</name>
    <dbReference type="NCBI Taxonomy" id="1590651"/>
    <lineage>
        <taxon>Bacteria</taxon>
        <taxon>Bacillati</taxon>
        <taxon>Bacillota</taxon>
        <taxon>Bacilli</taxon>
        <taxon>Bacillales</taxon>
        <taxon>Paenibacillaceae</taxon>
        <taxon>Gordoniibacillus</taxon>
    </lineage>
</organism>
<sequence>MDAQTVYVQGNFWDAGLTDIWDGAEKRIGRLDLQDIFTAGVAVLDLSGNELASGKFRFFSNTWHVTGRDGTEVGQLRARFAFFAEKFEFEHERHGTFSVVSEPFSREYAIENEQGETVASFTRTNGFFAPAAYVLHNRSELPTAEWIVVVMGVHAIEKRRRNSGT</sequence>
<evidence type="ECO:0000313" key="1">
    <source>
        <dbReference type="EMBL" id="KIL38810.1"/>
    </source>
</evidence>
<gene>
    <name evidence="1" type="ORF">SD70_24150</name>
</gene>
<evidence type="ECO:0000313" key="2">
    <source>
        <dbReference type="Proteomes" id="UP000031967"/>
    </source>
</evidence>
<dbReference type="RefSeq" id="WP_041050503.1">
    <property type="nucleotide sequence ID" value="NZ_JXAK01000051.1"/>
</dbReference>
<comment type="caution">
    <text evidence="1">The sequence shown here is derived from an EMBL/GenBank/DDBJ whole genome shotgun (WGS) entry which is preliminary data.</text>
</comment>
<name>A0ABR5ACX6_9BACL</name>
<keyword evidence="2" id="KW-1185">Reference proteome</keyword>
<accession>A0ABR5ACX6</accession>
<dbReference type="Proteomes" id="UP000031967">
    <property type="component" value="Unassembled WGS sequence"/>
</dbReference>
<protein>
    <submittedName>
        <fullName evidence="1">Uncharacterized protein</fullName>
    </submittedName>
</protein>
<dbReference type="EMBL" id="JXAK01000051">
    <property type="protein sequence ID" value="KIL38810.1"/>
    <property type="molecule type" value="Genomic_DNA"/>
</dbReference>
<dbReference type="InterPro" id="IPR007612">
    <property type="entry name" value="LOR"/>
</dbReference>
<reference evidence="1 2" key="1">
    <citation type="submission" date="2014-12" db="EMBL/GenBank/DDBJ databases">
        <title>Draft genome sequence of Paenibacillus kamchatkensis strain B-2647.</title>
        <authorList>
            <person name="Karlyshev A.V."/>
            <person name="Kudryashova E.B."/>
        </authorList>
    </citation>
    <scope>NUCLEOTIDE SEQUENCE [LARGE SCALE GENOMIC DNA]</scope>
    <source>
        <strain evidence="1 2">VKM B-2647</strain>
    </source>
</reference>